<feature type="region of interest" description="Disordered" evidence="7">
    <location>
        <begin position="840"/>
        <end position="869"/>
    </location>
</feature>
<dbReference type="SUPFAM" id="SSF75553">
    <property type="entry name" value="Smc hinge domain"/>
    <property type="match status" value="1"/>
</dbReference>
<feature type="compositionally biased region" description="Basic and acidic residues" evidence="7">
    <location>
        <begin position="675"/>
        <end position="687"/>
    </location>
</feature>
<dbReference type="Pfam" id="PF02463">
    <property type="entry name" value="SMC_N"/>
    <property type="match status" value="1"/>
</dbReference>
<evidence type="ECO:0000256" key="5">
    <source>
        <dbReference type="ARBA" id="ARBA00023125"/>
    </source>
</evidence>
<feature type="binding site" evidence="6">
    <location>
        <begin position="32"/>
        <end position="39"/>
    </location>
    <ligand>
        <name>ATP</name>
        <dbReference type="ChEBI" id="CHEBI:30616"/>
    </ligand>
</feature>
<keyword evidence="5 6" id="KW-0238">DNA-binding</keyword>
<feature type="domain" description="SMC hinge" evidence="8">
    <location>
        <begin position="523"/>
        <end position="634"/>
    </location>
</feature>
<feature type="coiled-coil region" evidence="6">
    <location>
        <begin position="167"/>
        <end position="201"/>
    </location>
</feature>
<dbReference type="InterPro" id="IPR003395">
    <property type="entry name" value="RecF/RecN/SMC_N"/>
</dbReference>
<name>A0ABT7M5M8_9PSEU</name>
<feature type="compositionally biased region" description="Basic and acidic residues" evidence="7">
    <location>
        <begin position="712"/>
        <end position="743"/>
    </location>
</feature>
<dbReference type="InterPro" id="IPR027417">
    <property type="entry name" value="P-loop_NTPase"/>
</dbReference>
<dbReference type="Pfam" id="PF06470">
    <property type="entry name" value="SMC_hinge"/>
    <property type="match status" value="1"/>
</dbReference>
<keyword evidence="2 6" id="KW-0547">Nucleotide-binding</keyword>
<dbReference type="Gene3D" id="1.20.1060.20">
    <property type="match status" value="1"/>
</dbReference>
<dbReference type="CDD" id="cd03278">
    <property type="entry name" value="ABC_SMC_barmotin"/>
    <property type="match status" value="1"/>
</dbReference>
<gene>
    <name evidence="6 9" type="primary">smc</name>
    <name evidence="9" type="ORF">QRT03_08335</name>
</gene>
<dbReference type="SMART" id="SM00968">
    <property type="entry name" value="SMC_hinge"/>
    <property type="match status" value="1"/>
</dbReference>
<reference evidence="9 10" key="1">
    <citation type="submission" date="2023-06" db="EMBL/GenBank/DDBJ databases">
        <title>Actinomycetospora Odt1-22.</title>
        <authorList>
            <person name="Supong K."/>
        </authorList>
    </citation>
    <scope>NUCLEOTIDE SEQUENCE [LARGE SCALE GENOMIC DNA]</scope>
    <source>
        <strain evidence="9 10">Odt1-22</strain>
    </source>
</reference>
<dbReference type="Gene3D" id="3.30.70.1620">
    <property type="match status" value="1"/>
</dbReference>
<feature type="coiled-coil region" evidence="6">
    <location>
        <begin position="473"/>
        <end position="507"/>
    </location>
</feature>
<evidence type="ECO:0000256" key="6">
    <source>
        <dbReference type="HAMAP-Rule" id="MF_01894"/>
    </source>
</evidence>
<protein>
    <recommendedName>
        <fullName evidence="6">Chromosome partition protein Smc</fullName>
    </recommendedName>
</protein>
<feature type="coiled-coil region" evidence="6">
    <location>
        <begin position="347"/>
        <end position="381"/>
    </location>
</feature>
<dbReference type="RefSeq" id="WP_286052190.1">
    <property type="nucleotide sequence ID" value="NZ_JASVWF010000002.1"/>
</dbReference>
<feature type="compositionally biased region" description="Low complexity" evidence="7">
    <location>
        <begin position="445"/>
        <end position="462"/>
    </location>
</feature>
<dbReference type="Proteomes" id="UP001231924">
    <property type="component" value="Unassembled WGS sequence"/>
</dbReference>
<comment type="subcellular location">
    <subcellularLocation>
        <location evidence="6">Cytoplasm</location>
    </subcellularLocation>
</comment>
<feature type="compositionally biased region" description="Low complexity" evidence="7">
    <location>
        <begin position="698"/>
        <end position="711"/>
    </location>
</feature>
<keyword evidence="10" id="KW-1185">Reference proteome</keyword>
<evidence type="ECO:0000256" key="2">
    <source>
        <dbReference type="ARBA" id="ARBA00022741"/>
    </source>
</evidence>
<feature type="compositionally biased region" description="Basic and acidic residues" evidence="7">
    <location>
        <begin position="249"/>
        <end position="262"/>
    </location>
</feature>
<keyword evidence="4 6" id="KW-0175">Coiled coil</keyword>
<evidence type="ECO:0000256" key="3">
    <source>
        <dbReference type="ARBA" id="ARBA00022840"/>
    </source>
</evidence>
<dbReference type="PANTHER" id="PTHR43977">
    <property type="entry name" value="STRUCTURAL MAINTENANCE OF CHROMOSOMES PROTEIN 3"/>
    <property type="match status" value="1"/>
</dbReference>
<sequence length="1239" mass="132249">MHLKSLTLKGFKSFASSTTLRFEPGITCVVGPNGSGKSNVVDAISWVLGEQGAKALRGGKMEDVIFAGTSGRAPLGRAEVTLTIDNTDGALPISYTEVSITRRVFRSGAGEYEINGSSCRLLDVQELLSDSGIGRELHVLVGQGQLDTILQSRPEERRAFIEEAAGVLKHRKRKEKALRKLEAMEANLARLGDLTSELRRQLKPLGRQAEIARRAQTIQADLRDARLRLAADDLVTLRGTIARDAADEDQARRRRDETERALAAESETTAELEAALDADAPAYEGARDAHHRLSSLAERLRGTVALAAERHRHVTAAEEHVAGPDPDELERQADAAAENEATLTEEVALARETLEDAAVRREDAEEALESADRRVAAASRAAADRREGLARLAGQVETQRGRVAAAVEELETLAGSVGETTARAAAARAELAEEEAAAPDREPAAEAPEGPDGAVPEDAPDPEAAFDAATERHEQVRAEVDRAAAAHRDAERDRAHWKARVEALELTLTRRDGAGELLAGGRDGVLGSVAALLRVGAGDEAAVTAALGPAADAVVVTGIGAAADALEHLHASDAGRAGLVVAGSGGDAPAGPAPDGAVWAADLVQAPDTVAAAVGRLLAGVVVVDDLAAARAVLAAHPELQAATRGGDVLGGAWAAGGPSGNRSILEMQSAADEAGDRLAGAERAERSTAAAHDAAKQAESAARAEVGVARQVRDDARRADSERRRDADARRAQDEARRAEHARRLGRLAETVRGAEAELTRLTERRATVEAARDDRRAELDDLTERLAMATDQAESDATDDSDGGDAAARDAAAAALNAARAAEVEGRLTLRTAEERARAVTGRADALRHRARAEREQRERAATRRRERERQAGLLVEILEHGRDGLERIAASVAAAAEARDRLAAARQARSAELDGARERMRSLQQTLERLTDAVHRDEVLRAEQRTRLAQLEESIAERFGMGLEDLVREYGPEAGIPPSEAEVAEVTAARERGEQVSMPPPMPYDRAEQQRRAARAEKELGTLGKVNPLALEEYAALEERYRFLSTQLEDVKASKRDLLSVVADVDQRILDVFAEAFADVAREFEVVFPVLFPGGDGRLVLTEPDDLLNTGVEVEARPPGKKVKRLSLLSGGEKSLTAVAMLVAIFRARPSPFYVMDEVEAALDDANLRRLISLLDDLRRSSQLVIITHQKPTMEIADALYGVSMRGDGITAVVSQRLRGADAPGPLAGADPSPVS</sequence>
<dbReference type="InterPro" id="IPR024704">
    <property type="entry name" value="SMC"/>
</dbReference>
<accession>A0ABT7M5M8</accession>
<keyword evidence="3 6" id="KW-0067">ATP-binding</keyword>
<dbReference type="InterPro" id="IPR011890">
    <property type="entry name" value="SMC_prok"/>
</dbReference>
<evidence type="ECO:0000256" key="7">
    <source>
        <dbReference type="SAM" id="MobiDB-lite"/>
    </source>
</evidence>
<organism evidence="9 10">
    <name type="scientific">Actinomycetospora termitidis</name>
    <dbReference type="NCBI Taxonomy" id="3053470"/>
    <lineage>
        <taxon>Bacteria</taxon>
        <taxon>Bacillati</taxon>
        <taxon>Actinomycetota</taxon>
        <taxon>Actinomycetes</taxon>
        <taxon>Pseudonocardiales</taxon>
        <taxon>Pseudonocardiaceae</taxon>
        <taxon>Actinomycetospora</taxon>
    </lineage>
</organism>
<dbReference type="SUPFAM" id="SSF52540">
    <property type="entry name" value="P-loop containing nucleoside triphosphate hydrolases"/>
    <property type="match status" value="1"/>
</dbReference>
<dbReference type="PIRSF" id="PIRSF005719">
    <property type="entry name" value="SMC"/>
    <property type="match status" value="1"/>
</dbReference>
<dbReference type="Gene3D" id="3.40.50.300">
    <property type="entry name" value="P-loop containing nucleotide triphosphate hydrolases"/>
    <property type="match status" value="2"/>
</dbReference>
<proteinExistence type="inferred from homology"/>
<dbReference type="EMBL" id="JASVWF010000002">
    <property type="protein sequence ID" value="MDL5155959.1"/>
    <property type="molecule type" value="Genomic_DNA"/>
</dbReference>
<feature type="compositionally biased region" description="Acidic residues" evidence="7">
    <location>
        <begin position="795"/>
        <end position="805"/>
    </location>
</feature>
<dbReference type="InterPro" id="IPR010935">
    <property type="entry name" value="SMC_hinge"/>
</dbReference>
<evidence type="ECO:0000259" key="8">
    <source>
        <dbReference type="SMART" id="SM00968"/>
    </source>
</evidence>
<feature type="region of interest" description="Disordered" evidence="7">
    <location>
        <begin position="791"/>
        <end position="811"/>
    </location>
</feature>
<comment type="subunit">
    <text evidence="6">Homodimer.</text>
</comment>
<dbReference type="HAMAP" id="MF_01894">
    <property type="entry name" value="Smc_prok"/>
    <property type="match status" value="1"/>
</dbReference>
<evidence type="ECO:0000256" key="4">
    <source>
        <dbReference type="ARBA" id="ARBA00023054"/>
    </source>
</evidence>
<comment type="function">
    <text evidence="6">Required for chromosome condensation and partitioning.</text>
</comment>
<evidence type="ECO:0000313" key="9">
    <source>
        <dbReference type="EMBL" id="MDL5155959.1"/>
    </source>
</evidence>
<keyword evidence="1 6" id="KW-0963">Cytoplasm</keyword>
<dbReference type="NCBIfam" id="TIGR02168">
    <property type="entry name" value="SMC_prok_B"/>
    <property type="match status" value="1"/>
</dbReference>
<feature type="region of interest" description="Disordered" evidence="7">
    <location>
        <begin position="424"/>
        <end position="462"/>
    </location>
</feature>
<dbReference type="InterPro" id="IPR036277">
    <property type="entry name" value="SMC_hinge_sf"/>
</dbReference>
<comment type="domain">
    <text evidence="6">Contains large globular domains required for ATP hydrolysis at each terminus and a third globular domain forming a flexible hinge near the middle of the molecule. These domains are separated by coiled-coil structures.</text>
</comment>
<evidence type="ECO:0000313" key="10">
    <source>
        <dbReference type="Proteomes" id="UP001231924"/>
    </source>
</evidence>
<comment type="similarity">
    <text evidence="6">Belongs to the SMC family.</text>
</comment>
<comment type="caution">
    <text evidence="9">The sequence shown here is derived from an EMBL/GenBank/DDBJ whole genome shotgun (WGS) entry which is preliminary data.</text>
</comment>
<feature type="region of interest" description="Disordered" evidence="7">
    <location>
        <begin position="246"/>
        <end position="270"/>
    </location>
</feature>
<evidence type="ECO:0000256" key="1">
    <source>
        <dbReference type="ARBA" id="ARBA00022490"/>
    </source>
</evidence>
<feature type="region of interest" description="Disordered" evidence="7">
    <location>
        <begin position="673"/>
        <end position="743"/>
    </location>
</feature>
<feature type="compositionally biased region" description="Basic and acidic residues" evidence="7">
    <location>
        <begin position="847"/>
        <end position="869"/>
    </location>
</feature>